<evidence type="ECO:0000256" key="4">
    <source>
        <dbReference type="ARBA" id="ARBA00022771"/>
    </source>
</evidence>
<evidence type="ECO:0000256" key="1">
    <source>
        <dbReference type="ARBA" id="ARBA00022499"/>
    </source>
</evidence>
<keyword evidence="8" id="KW-0175">Coiled coil</keyword>
<feature type="region of interest" description="Disordered" evidence="9">
    <location>
        <begin position="536"/>
        <end position="565"/>
    </location>
</feature>
<dbReference type="SMART" id="SM00355">
    <property type="entry name" value="ZnF_C2H2"/>
    <property type="match status" value="6"/>
</dbReference>
<feature type="domain" description="C2H2-type" evidence="10">
    <location>
        <begin position="323"/>
        <end position="351"/>
    </location>
</feature>
<evidence type="ECO:0000313" key="11">
    <source>
        <dbReference type="EMBL" id="CDS24589.1"/>
    </source>
</evidence>
<evidence type="ECO:0000313" key="13">
    <source>
        <dbReference type="WBParaSite" id="EgrG_000395300"/>
    </source>
</evidence>
<evidence type="ECO:0000256" key="9">
    <source>
        <dbReference type="SAM" id="MobiDB-lite"/>
    </source>
</evidence>
<evidence type="ECO:0000256" key="6">
    <source>
        <dbReference type="ARBA" id="ARBA00023242"/>
    </source>
</evidence>
<keyword evidence="1" id="KW-1017">Isopeptide bond</keyword>
<dbReference type="PANTHER" id="PTHR24388">
    <property type="entry name" value="ZINC FINGER PROTEIN"/>
    <property type="match status" value="1"/>
</dbReference>
<dbReference type="AlphaFoldDB" id="A0A068X3K4"/>
<dbReference type="Pfam" id="PF25429">
    <property type="entry name" value="zf-POGZ"/>
    <property type="match status" value="1"/>
</dbReference>
<keyword evidence="3" id="KW-0677">Repeat</keyword>
<proteinExistence type="predicted"/>
<accession>A0A068X3K4</accession>
<reference evidence="11 12" key="1">
    <citation type="journal article" date="2013" name="Nature">
        <title>The genomes of four tapeworm species reveal adaptations to parasitism.</title>
        <authorList>
            <person name="Tsai I.J."/>
            <person name="Zarowiecki M."/>
            <person name="Holroyd N."/>
            <person name="Garciarrubio A."/>
            <person name="Sanchez-Flores A."/>
            <person name="Brooks K.L."/>
            <person name="Tracey A."/>
            <person name="Bobes R.J."/>
            <person name="Fragoso G."/>
            <person name="Sciutto E."/>
            <person name="Aslett M."/>
            <person name="Beasley H."/>
            <person name="Bennett H.M."/>
            <person name="Cai J."/>
            <person name="Camicia F."/>
            <person name="Clark R."/>
            <person name="Cucher M."/>
            <person name="De Silva N."/>
            <person name="Day T.A."/>
            <person name="Deplazes P."/>
            <person name="Estrada K."/>
            <person name="Fernandez C."/>
            <person name="Holland P.W."/>
            <person name="Hou J."/>
            <person name="Hu S."/>
            <person name="Huckvale T."/>
            <person name="Hung S.S."/>
            <person name="Kamenetzky L."/>
            <person name="Keane J.A."/>
            <person name="Kiss F."/>
            <person name="Koziol U."/>
            <person name="Lambert O."/>
            <person name="Liu K."/>
            <person name="Luo X."/>
            <person name="Luo Y."/>
            <person name="Macchiaroli N."/>
            <person name="Nichol S."/>
            <person name="Paps J."/>
            <person name="Parkinson J."/>
            <person name="Pouchkina-Stantcheva N."/>
            <person name="Riddiford N."/>
            <person name="Rosenzvit M."/>
            <person name="Salinas G."/>
            <person name="Wasmuth J.D."/>
            <person name="Zamanian M."/>
            <person name="Zheng Y."/>
            <person name="Cai X."/>
            <person name="Soberon X."/>
            <person name="Olson P.D."/>
            <person name="Laclette J.P."/>
            <person name="Brehm K."/>
            <person name="Berriman M."/>
            <person name="Garciarrubio A."/>
            <person name="Bobes R.J."/>
            <person name="Fragoso G."/>
            <person name="Sanchez-Flores A."/>
            <person name="Estrada K."/>
            <person name="Cevallos M.A."/>
            <person name="Morett E."/>
            <person name="Gonzalez V."/>
            <person name="Portillo T."/>
            <person name="Ochoa-Leyva A."/>
            <person name="Jose M.V."/>
            <person name="Sciutto E."/>
            <person name="Landa A."/>
            <person name="Jimenez L."/>
            <person name="Valdes V."/>
            <person name="Carrero J.C."/>
            <person name="Larralde C."/>
            <person name="Morales-Montor J."/>
            <person name="Limon-Lason J."/>
            <person name="Soberon X."/>
            <person name="Laclette J.P."/>
        </authorList>
    </citation>
    <scope>NUCLEOTIDE SEQUENCE [LARGE SCALE GENOMIC DNA]</scope>
</reference>
<evidence type="ECO:0000256" key="5">
    <source>
        <dbReference type="ARBA" id="ARBA00022833"/>
    </source>
</evidence>
<dbReference type="InterPro" id="IPR050527">
    <property type="entry name" value="Snail/Krueppel_Znf"/>
</dbReference>
<evidence type="ECO:0000256" key="8">
    <source>
        <dbReference type="SAM" id="Coils"/>
    </source>
</evidence>
<evidence type="ECO:0000256" key="7">
    <source>
        <dbReference type="PROSITE-ProRule" id="PRU00042"/>
    </source>
</evidence>
<dbReference type="InterPro" id="IPR036236">
    <property type="entry name" value="Znf_C2H2_sf"/>
</dbReference>
<gene>
    <name evidence="13" type="primary">EGR_08283</name>
    <name evidence="11" type="ORF">EgrG_000395300</name>
</gene>
<protein>
    <submittedName>
        <fullName evidence="11 13">Suppressor of hairy wing</fullName>
    </submittedName>
</protein>
<dbReference type="InterPro" id="IPR013087">
    <property type="entry name" value="Znf_C2H2_type"/>
</dbReference>
<feature type="domain" description="C2H2-type" evidence="10">
    <location>
        <begin position="238"/>
        <end position="265"/>
    </location>
</feature>
<feature type="coiled-coil region" evidence="8">
    <location>
        <begin position="474"/>
        <end position="508"/>
    </location>
</feature>
<dbReference type="PROSITE" id="PS00028">
    <property type="entry name" value="ZINC_FINGER_C2H2_1"/>
    <property type="match status" value="3"/>
</dbReference>
<dbReference type="PROSITE" id="PS50157">
    <property type="entry name" value="ZINC_FINGER_C2H2_2"/>
    <property type="match status" value="3"/>
</dbReference>
<evidence type="ECO:0000256" key="3">
    <source>
        <dbReference type="ARBA" id="ARBA00022737"/>
    </source>
</evidence>
<reference evidence="11" key="2">
    <citation type="submission" date="2014-06" db="EMBL/GenBank/DDBJ databases">
        <authorList>
            <person name="Aslett M."/>
        </authorList>
    </citation>
    <scope>NUCLEOTIDE SEQUENCE</scope>
</reference>
<dbReference type="SUPFAM" id="SSF57667">
    <property type="entry name" value="beta-beta-alpha zinc fingers"/>
    <property type="match status" value="1"/>
</dbReference>
<dbReference type="GO" id="GO:0000978">
    <property type="term" value="F:RNA polymerase II cis-regulatory region sequence-specific DNA binding"/>
    <property type="evidence" value="ECO:0007669"/>
    <property type="project" value="TreeGrafter"/>
</dbReference>
<dbReference type="Proteomes" id="UP000492820">
    <property type="component" value="Unassembled WGS sequence"/>
</dbReference>
<evidence type="ECO:0000259" key="10">
    <source>
        <dbReference type="PROSITE" id="PS50157"/>
    </source>
</evidence>
<dbReference type="EMBL" id="LK028610">
    <property type="protein sequence ID" value="CDS24589.1"/>
    <property type="molecule type" value="Genomic_DNA"/>
</dbReference>
<dbReference type="PANTHER" id="PTHR24388:SF90">
    <property type="entry name" value="C2H2-TYPE DOMAIN-CONTAINING PROTEIN"/>
    <property type="match status" value="1"/>
</dbReference>
<reference evidence="13" key="3">
    <citation type="submission" date="2020-10" db="UniProtKB">
        <authorList>
            <consortium name="WormBaseParasite"/>
        </authorList>
    </citation>
    <scope>IDENTIFICATION</scope>
</reference>
<keyword evidence="4 7" id="KW-0863">Zinc-finger</keyword>
<dbReference type="OrthoDB" id="10032537at2759"/>
<feature type="domain" description="C2H2-type" evidence="10">
    <location>
        <begin position="274"/>
        <end position="302"/>
    </location>
</feature>
<name>A0A068X3K4_ECHGR</name>
<dbReference type="GO" id="GO:0000981">
    <property type="term" value="F:DNA-binding transcription factor activity, RNA polymerase II-specific"/>
    <property type="evidence" value="ECO:0007669"/>
    <property type="project" value="TreeGrafter"/>
</dbReference>
<organism evidence="11">
    <name type="scientific">Echinococcus granulosus</name>
    <name type="common">Hydatid tapeworm</name>
    <dbReference type="NCBI Taxonomy" id="6210"/>
    <lineage>
        <taxon>Eukaryota</taxon>
        <taxon>Metazoa</taxon>
        <taxon>Spiralia</taxon>
        <taxon>Lophotrochozoa</taxon>
        <taxon>Platyhelminthes</taxon>
        <taxon>Cestoda</taxon>
        <taxon>Eucestoda</taxon>
        <taxon>Cyclophyllidea</taxon>
        <taxon>Taeniidae</taxon>
        <taxon>Echinococcus</taxon>
        <taxon>Echinococcus granulosus group</taxon>
    </lineage>
</organism>
<sequence>MLRNDNRPKVHRTLAMLCESESLSDSQLKAYQTRLQEYRTYLEAVSRLANCGNVCITEEAVMIGDNGLLTGESLNALQHAGAISVYNTLQQNNWEFPVPEEGEVAVVKAHTTVPDDFLDSEKPIRSDWPSVFVSECFVEGEKAKLHGSARPLRSFLPPSIVFRSAADIDDDLPEPELPASSALGPESGLEIVSTSDGLAIRKTNDRDSSVECIPIDEYYYGRQEGSSTYVEEKAEFRFKCAVCQRMFYSNVKLMYHIMGHVDEPIQGLLGFPLYQCRICNRALANAFCLRAHLEKDHGGATVVETSKVDGPEGSRPQLTATGFSCRICGKEAASDLALAHHLQSTHRQREMPYVCRICLFRSSLYEDLLDHFKKAHSGSNHLLCTYCLRIFTPSDARVPGIPLMSPTGGGGSGGVSTAGLGAGVGQTQVYLQHLRMHQVQHQLRRCLACRLNFTNKSDYQVHRRLDHKACSSSAAAAEQQLKEQQMQQEQEMAQEQQAQIQLEEQREQELVKHVDGQVQEAHDVEEFMTDAIEPAVQQQEQQQQETGESEAAKSSLGESAAAEQQQLTISDTAGTSADAEAAALAASAAAAAAAAAAAEEENRVILLNAPEPSRTKDLSTTQLPPEAAQLTCLECGDPLSSDDHKQYLPCSACVFATCCAAGFTRHVHRAHMYPPGTDVGAAAHTGSPMIRPIVTFDWLTRYMPPVEEEAPGTEASTEEATTTVDPMEVDYPSVAEAGAEVVADIQFACPRCALSGVDGNTLARHLVEECGVEGATLQPDPEIVSARMEAEEQMRLQQEQQQVAYEAGGVHDSDTGVYALQAAAEGDPTSASLHEATTDTAGAPVAIEQQAVTLGTAGNLPATIDITDAGGEVVQRLVLPEDLQLEPGQTLVLIQGEDGQPQLAVINQAEWDASSQQQMVMQTEDDTSNLLLYGNTEADMAEEKENQL</sequence>
<evidence type="ECO:0000256" key="2">
    <source>
        <dbReference type="ARBA" id="ARBA00022723"/>
    </source>
</evidence>
<dbReference type="GO" id="GO:0008270">
    <property type="term" value="F:zinc ion binding"/>
    <property type="evidence" value="ECO:0007669"/>
    <property type="project" value="UniProtKB-KW"/>
</dbReference>
<dbReference type="Gene3D" id="3.30.160.60">
    <property type="entry name" value="Classic Zinc Finger"/>
    <property type="match status" value="2"/>
</dbReference>
<evidence type="ECO:0000313" key="12">
    <source>
        <dbReference type="Proteomes" id="UP000492820"/>
    </source>
</evidence>
<keyword evidence="6" id="KW-0539">Nucleus</keyword>
<dbReference type="InterPro" id="IPR057618">
    <property type="entry name" value="Znf_POGZ/Z280C-D-like"/>
</dbReference>
<keyword evidence="2" id="KW-0479">Metal-binding</keyword>
<keyword evidence="5" id="KW-0862">Zinc</keyword>
<dbReference type="WBParaSite" id="EgrG_000395300">
    <property type="protein sequence ID" value="EgrG_000395300"/>
    <property type="gene ID" value="EgrG_000395300"/>
</dbReference>